<reference evidence="2 3" key="1">
    <citation type="journal article" date="2013" name="Int. J. Syst. Evol. Microbiol.">
        <title>Hoeflea suaedae sp. nov., an endophytic bacterium isolated from the root of the halophyte Suaeda maritima.</title>
        <authorList>
            <person name="Chung E.J."/>
            <person name="Park J.A."/>
            <person name="Pramanik P."/>
            <person name="Bibi F."/>
            <person name="Jeon C.O."/>
            <person name="Chung Y.R."/>
        </authorList>
    </citation>
    <scope>NUCLEOTIDE SEQUENCE [LARGE SCALE GENOMIC DNA]</scope>
    <source>
        <strain evidence="2 3">YC6898</strain>
    </source>
</reference>
<feature type="domain" description="DUF1638" evidence="1">
    <location>
        <begin position="52"/>
        <end position="208"/>
    </location>
</feature>
<name>A0A4R5PJE8_9HYPH</name>
<comment type="caution">
    <text evidence="2">The sequence shown here is derived from an EMBL/GenBank/DDBJ whole genome shotgun (WGS) entry which is preliminary data.</text>
</comment>
<evidence type="ECO:0000313" key="3">
    <source>
        <dbReference type="Proteomes" id="UP000295131"/>
    </source>
</evidence>
<protein>
    <submittedName>
        <fullName evidence="2">DUF1638 domain-containing protein</fullName>
    </submittedName>
</protein>
<dbReference type="Proteomes" id="UP000295131">
    <property type="component" value="Unassembled WGS sequence"/>
</dbReference>
<dbReference type="InterPro" id="IPR012437">
    <property type="entry name" value="DUF1638"/>
</dbReference>
<proteinExistence type="predicted"/>
<gene>
    <name evidence="2" type="ORF">E2A64_10655</name>
</gene>
<accession>A0A4R5PJE8</accession>
<evidence type="ECO:0000313" key="2">
    <source>
        <dbReference type="EMBL" id="TDH35780.1"/>
    </source>
</evidence>
<evidence type="ECO:0000259" key="1">
    <source>
        <dbReference type="Pfam" id="PF07796"/>
    </source>
</evidence>
<dbReference type="OrthoDB" id="9814689at2"/>
<dbReference type="Pfam" id="PF07796">
    <property type="entry name" value="DUF1638"/>
    <property type="match status" value="1"/>
</dbReference>
<keyword evidence="3" id="KW-1185">Reference proteome</keyword>
<dbReference type="EMBL" id="SMSI01000002">
    <property type="protein sequence ID" value="TDH35780.1"/>
    <property type="molecule type" value="Genomic_DNA"/>
</dbReference>
<sequence length="223" mass="24676">MSGASKNPTQDTGHIAIGEFGASVRVIACGMIAREVLAINKQLGHEHIDLKCLPADFHHHPDRIAPAADRAIREARAEGFEHIFIGYADCGTGGALDRVCAEHGVSRIEGPHCFSFYYGNQAFEAASDEMMMTFFITDFLARHYETFLVAPLGLDRHPELREMYFGNYQRALYLAQTDDPELTARAREAAEVIGLPFERRLTGYGDLTPFMDEAGGAAKRQLP</sequence>
<dbReference type="AlphaFoldDB" id="A0A4R5PJE8"/>
<organism evidence="2 3">
    <name type="scientific">Pseudohoeflea suaedae</name>
    <dbReference type="NCBI Taxonomy" id="877384"/>
    <lineage>
        <taxon>Bacteria</taxon>
        <taxon>Pseudomonadati</taxon>
        <taxon>Pseudomonadota</taxon>
        <taxon>Alphaproteobacteria</taxon>
        <taxon>Hyphomicrobiales</taxon>
        <taxon>Rhizobiaceae</taxon>
        <taxon>Pseudohoeflea</taxon>
    </lineage>
</organism>